<keyword evidence="3" id="KW-1185">Reference proteome</keyword>
<evidence type="ECO:0000313" key="2">
    <source>
        <dbReference type="EMBL" id="NGZ89375.1"/>
    </source>
</evidence>
<evidence type="ECO:0000313" key="3">
    <source>
        <dbReference type="Proteomes" id="UP000643701"/>
    </source>
</evidence>
<keyword evidence="1" id="KW-0812">Transmembrane</keyword>
<dbReference type="AlphaFoldDB" id="A0A967DY29"/>
<name>A0A967DY29_9FLAO</name>
<reference evidence="2" key="1">
    <citation type="submission" date="2020-03" db="EMBL/GenBank/DDBJ databases">
        <title>Psychroflexus Maritimus sp. nov., isolate from marine sediment.</title>
        <authorList>
            <person name="Zhong Y.-L."/>
        </authorList>
    </citation>
    <scope>NUCLEOTIDE SEQUENCE</scope>
    <source>
        <strain evidence="2">C1</strain>
    </source>
</reference>
<feature type="transmembrane region" description="Helical" evidence="1">
    <location>
        <begin position="26"/>
        <end position="46"/>
    </location>
</feature>
<sequence>MQSELPKPGQPRDTPESIVEFFIDNWFFVLAAAIVILIVLIYSKVLRDRKK</sequence>
<keyword evidence="1" id="KW-1133">Transmembrane helix</keyword>
<dbReference type="EMBL" id="JAANAS010000036">
    <property type="protein sequence ID" value="NGZ89375.1"/>
    <property type="molecule type" value="Genomic_DNA"/>
</dbReference>
<dbReference type="RefSeq" id="WP_166399643.1">
    <property type="nucleotide sequence ID" value="NZ_JAANAS010000036.1"/>
</dbReference>
<comment type="caution">
    <text evidence="2">The sequence shown here is derived from an EMBL/GenBank/DDBJ whole genome shotgun (WGS) entry which is preliminary data.</text>
</comment>
<gene>
    <name evidence="2" type="ORF">G7034_03820</name>
</gene>
<accession>A0A967DY29</accession>
<keyword evidence="1" id="KW-0472">Membrane</keyword>
<proteinExistence type="predicted"/>
<evidence type="ECO:0000256" key="1">
    <source>
        <dbReference type="SAM" id="Phobius"/>
    </source>
</evidence>
<organism evidence="2 3">
    <name type="scientific">Psychroflexus maritimus</name>
    <dbReference type="NCBI Taxonomy" id="2714865"/>
    <lineage>
        <taxon>Bacteria</taxon>
        <taxon>Pseudomonadati</taxon>
        <taxon>Bacteroidota</taxon>
        <taxon>Flavobacteriia</taxon>
        <taxon>Flavobacteriales</taxon>
        <taxon>Flavobacteriaceae</taxon>
        <taxon>Psychroflexus</taxon>
    </lineage>
</organism>
<protein>
    <submittedName>
        <fullName evidence="2">Uncharacterized protein</fullName>
    </submittedName>
</protein>
<dbReference type="Proteomes" id="UP000643701">
    <property type="component" value="Unassembled WGS sequence"/>
</dbReference>